<dbReference type="InterPro" id="IPR050238">
    <property type="entry name" value="DNA_Rep/Repair_Clamp_Loader"/>
</dbReference>
<dbReference type="PANTHER" id="PTHR11669:SF8">
    <property type="entry name" value="DNA POLYMERASE III SUBUNIT DELTA"/>
    <property type="match status" value="1"/>
</dbReference>
<dbReference type="InterPro" id="IPR003593">
    <property type="entry name" value="AAA+_ATPase"/>
</dbReference>
<dbReference type="Pfam" id="PF13177">
    <property type="entry name" value="DNA_pol3_delta2"/>
    <property type="match status" value="1"/>
</dbReference>
<gene>
    <name evidence="2" type="ORF">MGWOODY_Smn72</name>
</gene>
<reference evidence="2" key="1">
    <citation type="submission" date="2015-10" db="EMBL/GenBank/DDBJ databases">
        <authorList>
            <person name="Gilbert D.G."/>
        </authorList>
    </citation>
    <scope>NUCLEOTIDE SEQUENCE</scope>
</reference>
<dbReference type="EMBL" id="CZQE01000026">
    <property type="protein sequence ID" value="CUS43266.1"/>
    <property type="molecule type" value="Genomic_DNA"/>
</dbReference>
<dbReference type="GO" id="GO:0009360">
    <property type="term" value="C:DNA polymerase III complex"/>
    <property type="evidence" value="ECO:0007669"/>
    <property type="project" value="TreeGrafter"/>
</dbReference>
<protein>
    <submittedName>
        <fullName evidence="2">DNA polymerase III delta prime subunit</fullName>
        <ecNumber evidence="2">2.7.7.7</ecNumber>
    </submittedName>
</protein>
<evidence type="ECO:0000313" key="2">
    <source>
        <dbReference type="EMBL" id="CUS43266.1"/>
    </source>
</evidence>
<dbReference type="SMART" id="SM00382">
    <property type="entry name" value="AAA"/>
    <property type="match status" value="1"/>
</dbReference>
<evidence type="ECO:0000259" key="1">
    <source>
        <dbReference type="SMART" id="SM00382"/>
    </source>
</evidence>
<accession>A0A161K094</accession>
<name>A0A161K094_9ZZZZ</name>
<sequence length="348" mass="36613">MTLPVGNEAAHAAFAAAMASGALHHAWLFAGPEGVGKASFAKAAALRLLAEGASPGTLPPGFDVPEGDRTRSLVAAGSHPDYRELARQPKDADKPGQDLARSITIAQVRSLQPMFATTPSMSSRRMVLIDAIDDLERGGANALLKNLEEPPAGTIFLLISHAPGRLLPTIRSRCRLLRFDPLDDVAMAGVLRRTLPECDEAEIAALVKAGQGAPGRALGFAGLDLAKLDDAMAAIARDGDPGNARRSRLAKLLAPKAAQPRYEAFLDRAPAFIASVAPSRQGRRLQTALDSYDAARALAATARGLSLDSQATVYEMAGLVAKLAEATRASLNSGVFSPVGPFNFFFRC</sequence>
<dbReference type="GO" id="GO:0006261">
    <property type="term" value="P:DNA-templated DNA replication"/>
    <property type="evidence" value="ECO:0007669"/>
    <property type="project" value="TreeGrafter"/>
</dbReference>
<dbReference type="PANTHER" id="PTHR11669">
    <property type="entry name" value="REPLICATION FACTOR C / DNA POLYMERASE III GAMMA-TAU SUBUNIT"/>
    <property type="match status" value="1"/>
</dbReference>
<keyword evidence="2" id="KW-0548">Nucleotidyltransferase</keyword>
<organism evidence="2">
    <name type="scientific">hydrothermal vent metagenome</name>
    <dbReference type="NCBI Taxonomy" id="652676"/>
    <lineage>
        <taxon>unclassified sequences</taxon>
        <taxon>metagenomes</taxon>
        <taxon>ecological metagenomes</taxon>
    </lineage>
</organism>
<dbReference type="AlphaFoldDB" id="A0A161K094"/>
<dbReference type="SUPFAM" id="SSF52540">
    <property type="entry name" value="P-loop containing nucleoside triphosphate hydrolases"/>
    <property type="match status" value="1"/>
</dbReference>
<keyword evidence="2" id="KW-0808">Transferase</keyword>
<dbReference type="EC" id="2.7.7.7" evidence="2"/>
<dbReference type="InterPro" id="IPR027417">
    <property type="entry name" value="P-loop_NTPase"/>
</dbReference>
<proteinExistence type="predicted"/>
<feature type="domain" description="AAA+ ATPase" evidence="1">
    <location>
        <begin position="23"/>
        <end position="182"/>
    </location>
</feature>
<dbReference type="GO" id="GO:0003887">
    <property type="term" value="F:DNA-directed DNA polymerase activity"/>
    <property type="evidence" value="ECO:0007669"/>
    <property type="project" value="UniProtKB-EC"/>
</dbReference>
<dbReference type="Gene3D" id="3.40.50.300">
    <property type="entry name" value="P-loop containing nucleotide triphosphate hydrolases"/>
    <property type="match status" value="1"/>
</dbReference>